<dbReference type="AlphaFoldDB" id="A0A0L6VYN3"/>
<accession>A0A0L6VYN3</accession>
<keyword evidence="6" id="KW-0969">Cilium</keyword>
<dbReference type="InterPro" id="IPR020013">
    <property type="entry name" value="Flagellar_FlgE/F/G"/>
</dbReference>
<sequence length="251" mass="27396">MIRGLYTSAAGMLAESARNDVAANNLANVNTTGYKKDTAVFKSFPEMLIQRMEKPDNPAQLKPEKVGWLGTGVIVDEVITIHTQGQLKETTNPLDMAISGDGYFVIQTPAGERYTRNGAFTLDSEGYLVTSEGNYVLGQRGRIRIGNNDIVVDKQGNISANGQVIDTLRIVSFNDPNRLVKQGDSLFAGGQPVAGFNGQIMQKALETSNVNPVQEMVDLITIMRAYEANQKMIQAHDQTLGQAINDVARFK</sequence>
<dbReference type="PANTHER" id="PTHR30435:SF19">
    <property type="entry name" value="FLAGELLAR BASAL-BODY ROD PROTEIN FLGG"/>
    <property type="match status" value="1"/>
</dbReference>
<feature type="domain" description="Flagellar hook protein FlgE/F/G-like D1" evidence="5">
    <location>
        <begin position="97"/>
        <end position="160"/>
    </location>
</feature>
<evidence type="ECO:0000256" key="2">
    <source>
        <dbReference type="RuleBase" id="RU362116"/>
    </source>
</evidence>
<comment type="similarity">
    <text evidence="1 2">Belongs to the flagella basal body rod proteins family.</text>
</comment>
<dbReference type="GO" id="GO:0071978">
    <property type="term" value="P:bacterial-type flagellum-dependent swarming motility"/>
    <property type="evidence" value="ECO:0007669"/>
    <property type="project" value="TreeGrafter"/>
</dbReference>
<dbReference type="Proteomes" id="UP000037175">
    <property type="component" value="Unassembled WGS sequence"/>
</dbReference>
<feature type="domain" description="Flagellar basal-body/hook protein C-terminal" evidence="4">
    <location>
        <begin position="201"/>
        <end position="245"/>
    </location>
</feature>
<dbReference type="PANTHER" id="PTHR30435">
    <property type="entry name" value="FLAGELLAR PROTEIN"/>
    <property type="match status" value="1"/>
</dbReference>
<dbReference type="PATRIC" id="fig|281456.6.peg.3197"/>
<organism evidence="6 7">
    <name type="scientific">Thermincola ferriacetica</name>
    <dbReference type="NCBI Taxonomy" id="281456"/>
    <lineage>
        <taxon>Bacteria</taxon>
        <taxon>Bacillati</taxon>
        <taxon>Bacillota</taxon>
        <taxon>Clostridia</taxon>
        <taxon>Eubacteriales</taxon>
        <taxon>Thermincolaceae</taxon>
        <taxon>Thermincola</taxon>
    </lineage>
</organism>
<evidence type="ECO:0000313" key="7">
    <source>
        <dbReference type="Proteomes" id="UP000037175"/>
    </source>
</evidence>
<dbReference type="GO" id="GO:0030694">
    <property type="term" value="C:bacterial-type flagellum basal body, rod"/>
    <property type="evidence" value="ECO:0007669"/>
    <property type="project" value="InterPro"/>
</dbReference>
<dbReference type="NCBIfam" id="TIGR03506">
    <property type="entry name" value="FlgEFG_subfam"/>
    <property type="match status" value="2"/>
</dbReference>
<keyword evidence="2" id="KW-0975">Bacterial flagellum</keyword>
<dbReference type="EMBL" id="LGTE01000032">
    <property type="protein sequence ID" value="KNZ68417.1"/>
    <property type="molecule type" value="Genomic_DNA"/>
</dbReference>
<dbReference type="PROSITE" id="PS00588">
    <property type="entry name" value="FLAGELLA_BB_ROD"/>
    <property type="match status" value="1"/>
</dbReference>
<comment type="caution">
    <text evidence="6">The sequence shown here is derived from an EMBL/GenBank/DDBJ whole genome shotgun (WGS) entry which is preliminary data.</text>
</comment>
<dbReference type="InterPro" id="IPR019776">
    <property type="entry name" value="Flagellar_basal_body_rod_CS"/>
</dbReference>
<protein>
    <submittedName>
        <fullName evidence="6">Flagellar basal-body rod protein FlgF</fullName>
    </submittedName>
</protein>
<gene>
    <name evidence="6" type="ORF">Tfer_3055</name>
</gene>
<feature type="domain" description="Flagellar basal body rod protein N-terminal" evidence="3">
    <location>
        <begin position="5"/>
        <end position="35"/>
    </location>
</feature>
<evidence type="ECO:0000313" key="6">
    <source>
        <dbReference type="EMBL" id="KNZ68417.1"/>
    </source>
</evidence>
<comment type="subcellular location">
    <subcellularLocation>
        <location evidence="2">Bacterial flagellum basal body</location>
    </subcellularLocation>
</comment>
<dbReference type="InterPro" id="IPR010930">
    <property type="entry name" value="Flg_bb/hook_C_dom"/>
</dbReference>
<dbReference type="NCBIfam" id="TIGR02490">
    <property type="entry name" value="flgF"/>
    <property type="match status" value="1"/>
</dbReference>
<reference evidence="7" key="1">
    <citation type="submission" date="2015-07" db="EMBL/GenBank/DDBJ databases">
        <title>Complete Genome of Thermincola ferriacetica strain Z-0001T.</title>
        <authorList>
            <person name="Lusk B."/>
            <person name="Badalamenti J.P."/>
            <person name="Parameswaran P."/>
            <person name="Bond D.R."/>
            <person name="Torres C.I."/>
        </authorList>
    </citation>
    <scope>NUCLEOTIDE SEQUENCE [LARGE SCALE GENOMIC DNA]</scope>
    <source>
        <strain evidence="7">Z-0001</strain>
    </source>
</reference>
<evidence type="ECO:0000259" key="3">
    <source>
        <dbReference type="Pfam" id="PF00460"/>
    </source>
</evidence>
<dbReference type="RefSeq" id="WP_052219002.1">
    <property type="nucleotide sequence ID" value="NZ_LGTE01000032.1"/>
</dbReference>
<keyword evidence="7" id="KW-1185">Reference proteome</keyword>
<evidence type="ECO:0000259" key="5">
    <source>
        <dbReference type="Pfam" id="PF22692"/>
    </source>
</evidence>
<dbReference type="InterPro" id="IPR001444">
    <property type="entry name" value="Flag_bb_rod_N"/>
</dbReference>
<evidence type="ECO:0000259" key="4">
    <source>
        <dbReference type="Pfam" id="PF06429"/>
    </source>
</evidence>
<keyword evidence="6" id="KW-0282">Flagellum</keyword>
<name>A0A0L6VYN3_9FIRM</name>
<evidence type="ECO:0000256" key="1">
    <source>
        <dbReference type="ARBA" id="ARBA00009677"/>
    </source>
</evidence>
<keyword evidence="6" id="KW-0966">Cell projection</keyword>
<proteinExistence type="inferred from homology"/>
<dbReference type="Pfam" id="PF00460">
    <property type="entry name" value="Flg_bb_rod"/>
    <property type="match status" value="1"/>
</dbReference>
<dbReference type="InterPro" id="IPR012836">
    <property type="entry name" value="FlgF"/>
</dbReference>
<dbReference type="InterPro" id="IPR037925">
    <property type="entry name" value="FlgE/F/G-like"/>
</dbReference>
<dbReference type="Pfam" id="PF06429">
    <property type="entry name" value="Flg_bbr_C"/>
    <property type="match status" value="1"/>
</dbReference>
<dbReference type="InterPro" id="IPR053967">
    <property type="entry name" value="LlgE_F_G-like_D1"/>
</dbReference>
<dbReference type="SUPFAM" id="SSF117143">
    <property type="entry name" value="Flagellar hook protein flgE"/>
    <property type="match status" value="1"/>
</dbReference>
<dbReference type="Pfam" id="PF22692">
    <property type="entry name" value="LlgE_F_G_D1"/>
    <property type="match status" value="1"/>
</dbReference>